<dbReference type="AlphaFoldDB" id="A0A1I1FA70"/>
<dbReference type="Gene3D" id="3.40.109.10">
    <property type="entry name" value="NADH Oxidase"/>
    <property type="match status" value="1"/>
</dbReference>
<name>A0A1I1FA70_9GAMM</name>
<evidence type="ECO:0000256" key="1">
    <source>
        <dbReference type="ARBA" id="ARBA00007118"/>
    </source>
</evidence>
<organism evidence="4 5">
    <name type="scientific">Pseudoalteromonas denitrificans DSM 6059</name>
    <dbReference type="NCBI Taxonomy" id="1123010"/>
    <lineage>
        <taxon>Bacteria</taxon>
        <taxon>Pseudomonadati</taxon>
        <taxon>Pseudomonadota</taxon>
        <taxon>Gammaproteobacteria</taxon>
        <taxon>Alteromonadales</taxon>
        <taxon>Pseudoalteromonadaceae</taxon>
        <taxon>Pseudoalteromonas</taxon>
    </lineage>
</organism>
<evidence type="ECO:0000313" key="4">
    <source>
        <dbReference type="EMBL" id="SFB95852.1"/>
    </source>
</evidence>
<dbReference type="OrthoDB" id="9802510at2"/>
<gene>
    <name evidence="4" type="ORF">SAMN02745724_00549</name>
</gene>
<dbReference type="RefSeq" id="WP_091979701.1">
    <property type="nucleotide sequence ID" value="NZ_FOLO01000003.1"/>
</dbReference>
<dbReference type="InterPro" id="IPR029479">
    <property type="entry name" value="Nitroreductase"/>
</dbReference>
<keyword evidence="5" id="KW-1185">Reference proteome</keyword>
<dbReference type="InterPro" id="IPR000415">
    <property type="entry name" value="Nitroreductase-like"/>
</dbReference>
<dbReference type="PANTHER" id="PTHR43673:SF10">
    <property type="entry name" value="NADH DEHYDROGENASE_NAD(P)H NITROREDUCTASE XCC3605-RELATED"/>
    <property type="match status" value="1"/>
</dbReference>
<dbReference type="Pfam" id="PF00881">
    <property type="entry name" value="Nitroreductase"/>
    <property type="match status" value="2"/>
</dbReference>
<dbReference type="GO" id="GO:0016491">
    <property type="term" value="F:oxidoreductase activity"/>
    <property type="evidence" value="ECO:0007669"/>
    <property type="project" value="UniProtKB-KW"/>
</dbReference>
<evidence type="ECO:0000313" key="5">
    <source>
        <dbReference type="Proteomes" id="UP000198862"/>
    </source>
</evidence>
<accession>A0A1I1FA70</accession>
<feature type="domain" description="Nitroreductase" evidence="3">
    <location>
        <begin position="181"/>
        <end position="234"/>
    </location>
</feature>
<feature type="domain" description="Nitroreductase" evidence="3">
    <location>
        <begin position="235"/>
        <end position="324"/>
    </location>
</feature>
<comment type="similarity">
    <text evidence="1">Belongs to the nitroreductase family.</text>
</comment>
<evidence type="ECO:0000256" key="2">
    <source>
        <dbReference type="ARBA" id="ARBA00023002"/>
    </source>
</evidence>
<dbReference type="SUPFAM" id="SSF55469">
    <property type="entry name" value="FMN-dependent nitroreductase-like"/>
    <property type="match status" value="1"/>
</dbReference>
<proteinExistence type="inferred from homology"/>
<keyword evidence="2" id="KW-0560">Oxidoreductase</keyword>
<dbReference type="Proteomes" id="UP000198862">
    <property type="component" value="Unassembled WGS sequence"/>
</dbReference>
<evidence type="ECO:0000259" key="3">
    <source>
        <dbReference type="Pfam" id="PF00881"/>
    </source>
</evidence>
<protein>
    <submittedName>
        <fullName evidence="4">Nitroreductase</fullName>
    </submittedName>
</protein>
<dbReference type="EMBL" id="FOLO01000003">
    <property type="protein sequence ID" value="SFB95852.1"/>
    <property type="molecule type" value="Genomic_DNA"/>
</dbReference>
<reference evidence="4 5" key="1">
    <citation type="submission" date="2016-10" db="EMBL/GenBank/DDBJ databases">
        <authorList>
            <person name="de Groot N.N."/>
        </authorList>
    </citation>
    <scope>NUCLEOTIDE SEQUENCE [LARGE SCALE GENOMIC DNA]</scope>
    <source>
        <strain evidence="4 5">DSM 6059</strain>
    </source>
</reference>
<dbReference type="CDD" id="cd02062">
    <property type="entry name" value="Nitro_FMN_reductase"/>
    <property type="match status" value="1"/>
</dbReference>
<dbReference type="PANTHER" id="PTHR43673">
    <property type="entry name" value="NAD(P)H NITROREDUCTASE YDGI-RELATED"/>
    <property type="match status" value="1"/>
</dbReference>
<dbReference type="STRING" id="1123010.SAMN02745724_00549"/>
<sequence length="346" mass="39144">MSLKSNLKLALQKSPLIWGVYYRTKTEILRVVKLRYYLYDISQNYKAMHWSVAKTKRSIISAELLFQYHKLEKGLVMPGPKRLFGLAPARATMALISKWQRTEIVDEKDAIYRGAVGTLQSYYDRIVDFKLDENNVITDELSDFLATHSCERTAYNTPCQIMQLDATEANYSEQFSLLMNARRSVRTFSDEPVASDVIKNVVRISQLSPSACNRQPVKVTIVNDPEMKKKLLSHQNGNTGFGHLAPHIAVITTDASCFFGVTERHEPYVDGGLFSMSFILALKSHNISSCCLNWCVKPKTDKAAHKLLGLDPSLRIIMLIAIGYAPEKTPVPRSPRRDLDDVLNII</sequence>